<reference evidence="6" key="2">
    <citation type="submission" date="2023-01" db="EMBL/GenBank/DDBJ databases">
        <title>Draft genome sequence of Algimonas ampicilliniresistens strain NBRC 108219.</title>
        <authorList>
            <person name="Sun Q."/>
            <person name="Mori K."/>
        </authorList>
    </citation>
    <scope>NUCLEOTIDE SEQUENCE</scope>
    <source>
        <strain evidence="6">NBRC 108219</strain>
    </source>
</reference>
<evidence type="ECO:0000313" key="7">
    <source>
        <dbReference type="Proteomes" id="UP001161391"/>
    </source>
</evidence>
<gene>
    <name evidence="6" type="ORF">GCM10007853_21290</name>
</gene>
<evidence type="ECO:0000313" key="6">
    <source>
        <dbReference type="EMBL" id="GLQ24255.1"/>
    </source>
</evidence>
<protein>
    <recommendedName>
        <fullName evidence="5">CENP-V/GFA domain-containing protein</fullName>
    </recommendedName>
</protein>
<dbReference type="Proteomes" id="UP001161391">
    <property type="component" value="Unassembled WGS sequence"/>
</dbReference>
<keyword evidence="3" id="KW-0862">Zinc</keyword>
<evidence type="ECO:0000256" key="1">
    <source>
        <dbReference type="ARBA" id="ARBA00005495"/>
    </source>
</evidence>
<name>A0ABQ5V9X5_9PROT</name>
<evidence type="ECO:0000256" key="2">
    <source>
        <dbReference type="ARBA" id="ARBA00022723"/>
    </source>
</evidence>
<dbReference type="PANTHER" id="PTHR33337:SF40">
    <property type="entry name" value="CENP-V_GFA DOMAIN-CONTAINING PROTEIN-RELATED"/>
    <property type="match status" value="1"/>
</dbReference>
<reference evidence="6" key="1">
    <citation type="journal article" date="2014" name="Int. J. Syst. Evol. Microbiol.">
        <title>Complete genome of a new Firmicutes species belonging to the dominant human colonic microbiota ('Ruminococcus bicirculans') reveals two chromosomes and a selective capacity to utilize plant glucans.</title>
        <authorList>
            <consortium name="NISC Comparative Sequencing Program"/>
            <person name="Wegmann U."/>
            <person name="Louis P."/>
            <person name="Goesmann A."/>
            <person name="Henrissat B."/>
            <person name="Duncan S.H."/>
            <person name="Flint H.J."/>
        </authorList>
    </citation>
    <scope>NUCLEOTIDE SEQUENCE</scope>
    <source>
        <strain evidence="6">NBRC 108219</strain>
    </source>
</reference>
<dbReference type="PANTHER" id="PTHR33337">
    <property type="entry name" value="GFA DOMAIN-CONTAINING PROTEIN"/>
    <property type="match status" value="1"/>
</dbReference>
<comment type="caution">
    <text evidence="6">The sequence shown here is derived from an EMBL/GenBank/DDBJ whole genome shotgun (WGS) entry which is preliminary data.</text>
</comment>
<evidence type="ECO:0000259" key="5">
    <source>
        <dbReference type="PROSITE" id="PS51891"/>
    </source>
</evidence>
<keyword evidence="7" id="KW-1185">Reference proteome</keyword>
<accession>A0ABQ5V9X5</accession>
<comment type="similarity">
    <text evidence="1">Belongs to the Gfa family.</text>
</comment>
<dbReference type="InterPro" id="IPR006913">
    <property type="entry name" value="CENP-V/GFA"/>
</dbReference>
<proteinExistence type="inferred from homology"/>
<dbReference type="PROSITE" id="PS51891">
    <property type="entry name" value="CENP_V_GFA"/>
    <property type="match status" value="1"/>
</dbReference>
<feature type="domain" description="CENP-V/GFA" evidence="5">
    <location>
        <begin position="4"/>
        <end position="120"/>
    </location>
</feature>
<evidence type="ECO:0000256" key="4">
    <source>
        <dbReference type="ARBA" id="ARBA00023239"/>
    </source>
</evidence>
<dbReference type="InterPro" id="IPR011057">
    <property type="entry name" value="Mss4-like_sf"/>
</dbReference>
<keyword evidence="4" id="KW-0456">Lyase</keyword>
<dbReference type="Pfam" id="PF04828">
    <property type="entry name" value="GFA"/>
    <property type="match status" value="1"/>
</dbReference>
<keyword evidence="2" id="KW-0479">Metal-binding</keyword>
<dbReference type="Gene3D" id="3.90.1590.10">
    <property type="entry name" value="glutathione-dependent formaldehyde- activating enzyme (gfa)"/>
    <property type="match status" value="1"/>
</dbReference>
<sequence>MKKIKGFCLCGAVSFEVVNAFEKLFLCSCDQCRQITGSAFASNLFVAIEAFEWLEGADNIISYQVPGRDISKSFCQTCGSGVPWVNGDGTKIVVPAGSLSASVNVAERLRIFASEQPAWASELELVSSHLRFP</sequence>
<evidence type="ECO:0000256" key="3">
    <source>
        <dbReference type="ARBA" id="ARBA00022833"/>
    </source>
</evidence>
<dbReference type="RefSeq" id="WP_284390482.1">
    <property type="nucleotide sequence ID" value="NZ_BSNK01000002.1"/>
</dbReference>
<organism evidence="6 7">
    <name type="scientific">Algimonas ampicilliniresistens</name>
    <dbReference type="NCBI Taxonomy" id="1298735"/>
    <lineage>
        <taxon>Bacteria</taxon>
        <taxon>Pseudomonadati</taxon>
        <taxon>Pseudomonadota</taxon>
        <taxon>Alphaproteobacteria</taxon>
        <taxon>Maricaulales</taxon>
        <taxon>Robiginitomaculaceae</taxon>
        <taxon>Algimonas</taxon>
    </lineage>
</organism>
<dbReference type="SUPFAM" id="SSF51316">
    <property type="entry name" value="Mss4-like"/>
    <property type="match status" value="1"/>
</dbReference>
<dbReference type="EMBL" id="BSNK01000002">
    <property type="protein sequence ID" value="GLQ24255.1"/>
    <property type="molecule type" value="Genomic_DNA"/>
</dbReference>